<dbReference type="InterPro" id="IPR003877">
    <property type="entry name" value="SPRY_dom"/>
</dbReference>
<dbReference type="PROSITE" id="PS50188">
    <property type="entry name" value="B302_SPRY"/>
    <property type="match status" value="1"/>
</dbReference>
<dbReference type="Gene3D" id="2.60.120.920">
    <property type="match status" value="1"/>
</dbReference>
<dbReference type="SUPFAM" id="SSF49899">
    <property type="entry name" value="Concanavalin A-like lectins/glucanases"/>
    <property type="match status" value="1"/>
</dbReference>
<dbReference type="InterPro" id="IPR001870">
    <property type="entry name" value="B30.2/SPRY"/>
</dbReference>
<reference evidence="2" key="1">
    <citation type="submission" date="2014-05" db="EMBL/GenBank/DDBJ databases">
        <title>The genome and life-stage specific transcriptomes of Globodera pallida elucidate key aspects of plant parasitism by a cyst nematode.</title>
        <authorList>
            <person name="Cotton J.A."/>
            <person name="Lilley C.J."/>
            <person name="Jones L.M."/>
            <person name="Kikuchi T."/>
            <person name="Reid A.J."/>
            <person name="Thorpe P."/>
            <person name="Tsai I.J."/>
            <person name="Beasley H."/>
            <person name="Blok V."/>
            <person name="Cock P.J.A."/>
            <person name="Van den Akker S.E."/>
            <person name="Holroyd N."/>
            <person name="Hunt M."/>
            <person name="Mantelin S."/>
            <person name="Naghra H."/>
            <person name="Pain A."/>
            <person name="Palomares-Rius J.E."/>
            <person name="Zarowiecki M."/>
            <person name="Berriman M."/>
            <person name="Jones J.T."/>
            <person name="Urwin P.E."/>
        </authorList>
    </citation>
    <scope>NUCLEOTIDE SEQUENCE [LARGE SCALE GENOMIC DNA]</scope>
    <source>
        <strain evidence="2">Lindley</strain>
    </source>
</reference>
<evidence type="ECO:0000259" key="1">
    <source>
        <dbReference type="PROSITE" id="PS50188"/>
    </source>
</evidence>
<dbReference type="InterPro" id="IPR013320">
    <property type="entry name" value="ConA-like_dom_sf"/>
</dbReference>
<organism evidence="2 3">
    <name type="scientific">Globodera pallida</name>
    <name type="common">Potato cyst nematode worm</name>
    <name type="synonym">Heterodera pallida</name>
    <dbReference type="NCBI Taxonomy" id="36090"/>
    <lineage>
        <taxon>Eukaryota</taxon>
        <taxon>Metazoa</taxon>
        <taxon>Ecdysozoa</taxon>
        <taxon>Nematoda</taxon>
        <taxon>Chromadorea</taxon>
        <taxon>Rhabditida</taxon>
        <taxon>Tylenchina</taxon>
        <taxon>Tylenchomorpha</taxon>
        <taxon>Tylenchoidea</taxon>
        <taxon>Heteroderidae</taxon>
        <taxon>Heteroderinae</taxon>
        <taxon>Globodera</taxon>
    </lineage>
</organism>
<reference evidence="3" key="2">
    <citation type="submission" date="2016-06" db="UniProtKB">
        <authorList>
            <consortium name="WormBaseParasite"/>
        </authorList>
    </citation>
    <scope>IDENTIFICATION</scope>
</reference>
<keyword evidence="2" id="KW-1185">Reference proteome</keyword>
<feature type="domain" description="B30.2/SPRY" evidence="1">
    <location>
        <begin position="1"/>
        <end position="145"/>
    </location>
</feature>
<protein>
    <submittedName>
        <fullName evidence="3">B30.2/SPRY domain-containing protein</fullName>
    </submittedName>
</protein>
<dbReference type="AlphaFoldDB" id="A0A183CPT4"/>
<name>A0A183CPT4_GLOPA</name>
<evidence type="ECO:0000313" key="2">
    <source>
        <dbReference type="Proteomes" id="UP000050741"/>
    </source>
</evidence>
<dbReference type="InterPro" id="IPR044736">
    <property type="entry name" value="Gid1/RanBPM/SPLA_SPRY"/>
</dbReference>
<dbReference type="PANTHER" id="PTHR12864">
    <property type="entry name" value="RAN BINDING PROTEIN 9-RELATED"/>
    <property type="match status" value="1"/>
</dbReference>
<dbReference type="InterPro" id="IPR050618">
    <property type="entry name" value="Ubq-SigPath_Reg"/>
</dbReference>
<dbReference type="Pfam" id="PF00622">
    <property type="entry name" value="SPRY"/>
    <property type="match status" value="1"/>
</dbReference>
<sequence>LINRWDSDDCHPSLALIGPEQLIVQRNGDEEEWGSVRAEKPMSKNPYFEITILEQNGGILFGLATKPMPLDEIVGVYEGTYGYKSDGFFWGLEVEGCDHTDNGRPVIVGKPSFAVGDVVGCGVNLKNGQIIYTLNGKRLGETDAN</sequence>
<dbReference type="InterPro" id="IPR043136">
    <property type="entry name" value="B30.2/SPRY_sf"/>
</dbReference>
<proteinExistence type="predicted"/>
<accession>A0A183CPT4</accession>
<evidence type="ECO:0000313" key="3">
    <source>
        <dbReference type="WBParaSite" id="GPLIN_001489200"/>
    </source>
</evidence>
<dbReference type="Proteomes" id="UP000050741">
    <property type="component" value="Unassembled WGS sequence"/>
</dbReference>
<dbReference type="WBParaSite" id="GPLIN_001489200">
    <property type="protein sequence ID" value="GPLIN_001489200"/>
    <property type="gene ID" value="GPLIN_001489200"/>
</dbReference>
<dbReference type="CDD" id="cd12885">
    <property type="entry name" value="SPRY_RanBP_like"/>
    <property type="match status" value="1"/>
</dbReference>